<dbReference type="Proteomes" id="UP001595816">
    <property type="component" value="Unassembled WGS sequence"/>
</dbReference>
<keyword evidence="4" id="KW-1185">Reference proteome</keyword>
<comment type="caution">
    <text evidence="3">The sequence shown here is derived from an EMBL/GenBank/DDBJ whole genome shotgun (WGS) entry which is preliminary data.</text>
</comment>
<proteinExistence type="predicted"/>
<evidence type="ECO:0000313" key="4">
    <source>
        <dbReference type="Proteomes" id="UP001595816"/>
    </source>
</evidence>
<protein>
    <submittedName>
        <fullName evidence="3">Uncharacterized protein</fullName>
    </submittedName>
</protein>
<evidence type="ECO:0000313" key="3">
    <source>
        <dbReference type="EMBL" id="MFC4130896.1"/>
    </source>
</evidence>
<dbReference type="RefSeq" id="WP_253756995.1">
    <property type="nucleotide sequence ID" value="NZ_JAMZDZ010000001.1"/>
</dbReference>
<sequence>MRLHTRLDHPFPLPVDPVRDGWDWLSLWVGLGSAVIGLFVGITAIVLARKANRHAKEAMEMAAEAERRAIERATDERRRLFELEILRDMLEQCNPHDNKMRSLAREFGREWMDVEFGAQLMMLPDDELPFWRAYPTFSREARYRMMPHESAEQAIEQARYAGTGGQLLWQADAEFTEVMTREFRQDLKAAITRRMR</sequence>
<dbReference type="EMBL" id="JBHSAY010000005">
    <property type="protein sequence ID" value="MFC4130896.1"/>
    <property type="molecule type" value="Genomic_DNA"/>
</dbReference>
<keyword evidence="2" id="KW-0812">Transmembrane</keyword>
<gene>
    <name evidence="3" type="ORF">ACFOZ4_09810</name>
</gene>
<keyword evidence="2" id="KW-1133">Transmembrane helix</keyword>
<keyword evidence="2" id="KW-0472">Membrane</keyword>
<organism evidence="3 4">
    <name type="scientific">Hamadaea flava</name>
    <dbReference type="NCBI Taxonomy" id="1742688"/>
    <lineage>
        <taxon>Bacteria</taxon>
        <taxon>Bacillati</taxon>
        <taxon>Actinomycetota</taxon>
        <taxon>Actinomycetes</taxon>
        <taxon>Micromonosporales</taxon>
        <taxon>Micromonosporaceae</taxon>
        <taxon>Hamadaea</taxon>
    </lineage>
</organism>
<evidence type="ECO:0000256" key="1">
    <source>
        <dbReference type="SAM" id="Coils"/>
    </source>
</evidence>
<feature type="coiled-coil region" evidence="1">
    <location>
        <begin position="48"/>
        <end position="83"/>
    </location>
</feature>
<feature type="transmembrane region" description="Helical" evidence="2">
    <location>
        <begin position="25"/>
        <end position="48"/>
    </location>
</feature>
<evidence type="ECO:0000256" key="2">
    <source>
        <dbReference type="SAM" id="Phobius"/>
    </source>
</evidence>
<reference evidence="4" key="1">
    <citation type="journal article" date="2019" name="Int. J. Syst. Evol. Microbiol.">
        <title>The Global Catalogue of Microorganisms (GCM) 10K type strain sequencing project: providing services to taxonomists for standard genome sequencing and annotation.</title>
        <authorList>
            <consortium name="The Broad Institute Genomics Platform"/>
            <consortium name="The Broad Institute Genome Sequencing Center for Infectious Disease"/>
            <person name="Wu L."/>
            <person name="Ma J."/>
        </authorList>
    </citation>
    <scope>NUCLEOTIDE SEQUENCE [LARGE SCALE GENOMIC DNA]</scope>
    <source>
        <strain evidence="4">CGMCC 4.7289</strain>
    </source>
</reference>
<keyword evidence="1" id="KW-0175">Coiled coil</keyword>
<name>A0ABV8LKA2_9ACTN</name>
<accession>A0ABV8LKA2</accession>